<protein>
    <recommendedName>
        <fullName evidence="15">lytic cellulose monooxygenase (C4-dehydrogenating)</fullName>
        <ecNumber evidence="15">1.14.99.56</ecNumber>
    </recommendedName>
</protein>
<dbReference type="PANTHER" id="PTHR33353:SF10">
    <property type="entry name" value="ENDO-BETA-1,4-GLUCANASE D"/>
    <property type="match status" value="1"/>
</dbReference>
<keyword evidence="10" id="KW-1015">Disulfide bond</keyword>
<dbReference type="OrthoDB" id="4849160at2759"/>
<dbReference type="GO" id="GO:0046872">
    <property type="term" value="F:metal ion binding"/>
    <property type="evidence" value="ECO:0007669"/>
    <property type="project" value="UniProtKB-KW"/>
</dbReference>
<evidence type="ECO:0000313" key="20">
    <source>
        <dbReference type="Proteomes" id="UP001140217"/>
    </source>
</evidence>
<evidence type="ECO:0000313" key="19">
    <source>
        <dbReference type="EMBL" id="KAJ2775640.1"/>
    </source>
</evidence>
<keyword evidence="11" id="KW-0119">Carbohydrate metabolism</keyword>
<feature type="domain" description="Auxiliary Activity family 9 catalytic" evidence="17">
    <location>
        <begin position="4"/>
        <end position="181"/>
    </location>
</feature>
<evidence type="ECO:0000256" key="5">
    <source>
        <dbReference type="ARBA" id="ARBA00022729"/>
    </source>
</evidence>
<name>A0A9W8H064_9FUNG</name>
<dbReference type="PANTHER" id="PTHR33353">
    <property type="entry name" value="PUTATIVE (AFU_ORTHOLOGUE AFUA_1G12560)-RELATED"/>
    <property type="match status" value="1"/>
</dbReference>
<feature type="region of interest" description="Disordered" evidence="16">
    <location>
        <begin position="1"/>
        <end position="24"/>
    </location>
</feature>
<dbReference type="GO" id="GO:0005576">
    <property type="term" value="C:extracellular region"/>
    <property type="evidence" value="ECO:0007669"/>
    <property type="project" value="UniProtKB-SubCell"/>
</dbReference>
<keyword evidence="5" id="KW-0732">Signal</keyword>
<evidence type="ECO:0000256" key="12">
    <source>
        <dbReference type="ARBA" id="ARBA00023326"/>
    </source>
</evidence>
<evidence type="ECO:0000256" key="14">
    <source>
        <dbReference type="ARBA" id="ARBA00045077"/>
    </source>
</evidence>
<dbReference type="CDD" id="cd21175">
    <property type="entry name" value="LPMO_AA9"/>
    <property type="match status" value="1"/>
</dbReference>
<organism evidence="18 20">
    <name type="scientific">Coemansia javaensis</name>
    <dbReference type="NCBI Taxonomy" id="2761396"/>
    <lineage>
        <taxon>Eukaryota</taxon>
        <taxon>Fungi</taxon>
        <taxon>Fungi incertae sedis</taxon>
        <taxon>Zoopagomycota</taxon>
        <taxon>Kickxellomycotina</taxon>
        <taxon>Kickxellomycetes</taxon>
        <taxon>Kickxellales</taxon>
        <taxon>Kickxellaceae</taxon>
        <taxon>Coemansia</taxon>
    </lineage>
</organism>
<dbReference type="InterPro" id="IPR049892">
    <property type="entry name" value="AA9"/>
</dbReference>
<feature type="region of interest" description="Disordered" evidence="16">
    <location>
        <begin position="201"/>
        <end position="238"/>
    </location>
</feature>
<dbReference type="EMBL" id="JANBUL010000418">
    <property type="protein sequence ID" value="KAJ2775640.1"/>
    <property type="molecule type" value="Genomic_DNA"/>
</dbReference>
<keyword evidence="7" id="KW-0560">Oxidoreductase</keyword>
<keyword evidence="6" id="KW-0136">Cellulose degradation</keyword>
<dbReference type="Gene3D" id="2.70.50.70">
    <property type="match status" value="1"/>
</dbReference>
<comment type="subcellular location">
    <subcellularLocation>
        <location evidence="2">Secreted</location>
    </subcellularLocation>
</comment>
<reference evidence="18" key="1">
    <citation type="submission" date="2022-07" db="EMBL/GenBank/DDBJ databases">
        <title>Phylogenomic reconstructions and comparative analyses of Kickxellomycotina fungi.</title>
        <authorList>
            <person name="Reynolds N.K."/>
            <person name="Stajich J.E."/>
            <person name="Barry K."/>
            <person name="Grigoriev I.V."/>
            <person name="Crous P."/>
            <person name="Smith M.E."/>
        </authorList>
    </citation>
    <scope>NUCLEOTIDE SEQUENCE</scope>
    <source>
        <strain evidence="18">NBRC 105414</strain>
    </source>
</reference>
<comment type="similarity">
    <text evidence="13">Belongs to the polysaccharide monooxygenase AA9 family.</text>
</comment>
<keyword evidence="3" id="KW-0964">Secreted</keyword>
<keyword evidence="9" id="KW-0503">Monooxygenase</keyword>
<dbReference type="InterPro" id="IPR005103">
    <property type="entry name" value="AA9_LPMO"/>
</dbReference>
<evidence type="ECO:0000256" key="10">
    <source>
        <dbReference type="ARBA" id="ARBA00023157"/>
    </source>
</evidence>
<dbReference type="Proteomes" id="UP001140217">
    <property type="component" value="Unassembled WGS sequence"/>
</dbReference>
<keyword evidence="4" id="KW-0479">Metal-binding</keyword>
<dbReference type="EC" id="1.14.99.56" evidence="15"/>
<dbReference type="Pfam" id="PF03443">
    <property type="entry name" value="AA9"/>
    <property type="match status" value="1"/>
</dbReference>
<evidence type="ECO:0000256" key="4">
    <source>
        <dbReference type="ARBA" id="ARBA00022723"/>
    </source>
</evidence>
<comment type="catalytic activity">
    <reaction evidence="14">
        <text>[(1-&gt;4)-beta-D-glucosyl]n+m + reduced acceptor + O2 = 4-dehydro-beta-D-glucosyl-[(1-&gt;4)-beta-D-glucosyl]n-1 + [(1-&gt;4)-beta-D-glucosyl]m + acceptor + H2O.</text>
        <dbReference type="EC" id="1.14.99.56"/>
    </reaction>
</comment>
<comment type="cofactor">
    <cofactor evidence="1">
        <name>Cu(2+)</name>
        <dbReference type="ChEBI" id="CHEBI:29036"/>
    </cofactor>
</comment>
<evidence type="ECO:0000256" key="15">
    <source>
        <dbReference type="ARBA" id="ARBA00047174"/>
    </source>
</evidence>
<keyword evidence="20" id="KW-1185">Reference proteome</keyword>
<evidence type="ECO:0000256" key="9">
    <source>
        <dbReference type="ARBA" id="ARBA00023033"/>
    </source>
</evidence>
<evidence type="ECO:0000256" key="11">
    <source>
        <dbReference type="ARBA" id="ARBA00023277"/>
    </source>
</evidence>
<feature type="compositionally biased region" description="Basic and acidic residues" evidence="16">
    <location>
        <begin position="229"/>
        <end position="238"/>
    </location>
</feature>
<evidence type="ECO:0000256" key="16">
    <source>
        <dbReference type="SAM" id="MobiDB-lite"/>
    </source>
</evidence>
<comment type="caution">
    <text evidence="18">The sequence shown here is derived from an EMBL/GenBank/DDBJ whole genome shotgun (WGS) entry which is preliminary data.</text>
</comment>
<dbReference type="AlphaFoldDB" id="A0A9W8H064"/>
<proteinExistence type="inferred from homology"/>
<dbReference type="GO" id="GO:0004497">
    <property type="term" value="F:monooxygenase activity"/>
    <property type="evidence" value="ECO:0007669"/>
    <property type="project" value="UniProtKB-KW"/>
</dbReference>
<sequence length="238" mass="25315">MARPEWSSRNGPVRDVTSKDLTCRTSNPTGAGIKSCPVTAGSMMAIYYNRNRDGKADVISASHTGPVLAYIAPLESNGQGDVWVKLYEAGWDKGTKEWATDKLIRENGIYSFTIPPELKNGEYLVRGEIIALHNARTKGGAQFYPGCAHITVTGGGSTPLPKGVAIPGAYKDDDPGILYARKKGGDNSGYIIPGPPVYVSKGVSATPPQNTTSPTPPKKVCNKKRAKPVKREAAEAAA</sequence>
<evidence type="ECO:0000313" key="18">
    <source>
        <dbReference type="EMBL" id="KAJ2775614.1"/>
    </source>
</evidence>
<evidence type="ECO:0000256" key="3">
    <source>
        <dbReference type="ARBA" id="ARBA00022525"/>
    </source>
</evidence>
<keyword evidence="8" id="KW-0186">Copper</keyword>
<evidence type="ECO:0000256" key="7">
    <source>
        <dbReference type="ARBA" id="ARBA00023002"/>
    </source>
</evidence>
<evidence type="ECO:0000256" key="8">
    <source>
        <dbReference type="ARBA" id="ARBA00023008"/>
    </source>
</evidence>
<keyword evidence="12" id="KW-0624">Polysaccharide degradation</keyword>
<gene>
    <name evidence="19" type="ORF">H4R18_005965</name>
    <name evidence="18" type="ORF">H4R18_005974</name>
</gene>
<evidence type="ECO:0000256" key="2">
    <source>
        <dbReference type="ARBA" id="ARBA00004613"/>
    </source>
</evidence>
<evidence type="ECO:0000256" key="13">
    <source>
        <dbReference type="ARBA" id="ARBA00044502"/>
    </source>
</evidence>
<evidence type="ECO:0000259" key="17">
    <source>
        <dbReference type="Pfam" id="PF03443"/>
    </source>
</evidence>
<evidence type="ECO:0000256" key="1">
    <source>
        <dbReference type="ARBA" id="ARBA00001973"/>
    </source>
</evidence>
<dbReference type="EMBL" id="JANBUL010000419">
    <property type="protein sequence ID" value="KAJ2775614.1"/>
    <property type="molecule type" value="Genomic_DNA"/>
</dbReference>
<dbReference type="GO" id="GO:0030245">
    <property type="term" value="P:cellulose catabolic process"/>
    <property type="evidence" value="ECO:0007669"/>
    <property type="project" value="UniProtKB-KW"/>
</dbReference>
<accession>A0A9W8H064</accession>
<evidence type="ECO:0000256" key="6">
    <source>
        <dbReference type="ARBA" id="ARBA00023001"/>
    </source>
</evidence>